<feature type="transmembrane region" description="Helical" evidence="1">
    <location>
        <begin position="54"/>
        <end position="77"/>
    </location>
</feature>
<organism evidence="2 3">
    <name type="scientific">Allohahella marinimesophila</name>
    <dbReference type="NCBI Taxonomy" id="1054972"/>
    <lineage>
        <taxon>Bacteria</taxon>
        <taxon>Pseudomonadati</taxon>
        <taxon>Pseudomonadota</taxon>
        <taxon>Gammaproteobacteria</taxon>
        <taxon>Oceanospirillales</taxon>
        <taxon>Hahellaceae</taxon>
        <taxon>Allohahella</taxon>
    </lineage>
</organism>
<gene>
    <name evidence="2" type="ORF">GCM10022278_13080</name>
</gene>
<feature type="transmembrane region" description="Helical" evidence="1">
    <location>
        <begin position="146"/>
        <end position="169"/>
    </location>
</feature>
<protein>
    <recommendedName>
        <fullName evidence="4">Yip1 domain-containing protein</fullName>
    </recommendedName>
</protein>
<feature type="transmembrane region" description="Helical" evidence="1">
    <location>
        <begin position="89"/>
        <end position="108"/>
    </location>
</feature>
<dbReference type="Proteomes" id="UP001501337">
    <property type="component" value="Unassembled WGS sequence"/>
</dbReference>
<feature type="transmembrane region" description="Helical" evidence="1">
    <location>
        <begin position="120"/>
        <end position="139"/>
    </location>
</feature>
<sequence>MILISIIRDCARVLTFRQPSVDIARHWPAYLAFGLICSWLAGVGRYWDNPKAELWQYLGLGSVAYVFVLALILWVLIKPLKPVRWSYRSVLIFVTLTSPPAILYAIPVERFLAPDIAQAANAWFLGIVAFWRVALLFWFLKVIARLSGLTIVVASLLPITLIVISLALLNLEHVVFNLMSGINPDDRSPNDIAYQIVTLLAIFSFMSAPFLIIGYVIAIVRAHVYQGGIDD</sequence>
<comment type="caution">
    <text evidence="2">The sequence shown here is derived from an EMBL/GenBank/DDBJ whole genome shotgun (WGS) entry which is preliminary data.</text>
</comment>
<evidence type="ECO:0000313" key="2">
    <source>
        <dbReference type="EMBL" id="GAA3955907.1"/>
    </source>
</evidence>
<name>A0ABP7NXG2_9GAMM</name>
<evidence type="ECO:0008006" key="4">
    <source>
        <dbReference type="Google" id="ProtNLM"/>
    </source>
</evidence>
<keyword evidence="1" id="KW-0472">Membrane</keyword>
<evidence type="ECO:0000256" key="1">
    <source>
        <dbReference type="SAM" id="Phobius"/>
    </source>
</evidence>
<dbReference type="EMBL" id="BAABBO010000007">
    <property type="protein sequence ID" value="GAA3955907.1"/>
    <property type="molecule type" value="Genomic_DNA"/>
</dbReference>
<evidence type="ECO:0000313" key="3">
    <source>
        <dbReference type="Proteomes" id="UP001501337"/>
    </source>
</evidence>
<dbReference type="RefSeq" id="WP_344804522.1">
    <property type="nucleotide sequence ID" value="NZ_BAABBO010000007.1"/>
</dbReference>
<keyword evidence="1" id="KW-0812">Transmembrane</keyword>
<keyword evidence="1" id="KW-1133">Transmembrane helix</keyword>
<accession>A0ABP7NXG2</accession>
<reference evidence="3" key="1">
    <citation type="journal article" date="2019" name="Int. J. Syst. Evol. Microbiol.">
        <title>The Global Catalogue of Microorganisms (GCM) 10K type strain sequencing project: providing services to taxonomists for standard genome sequencing and annotation.</title>
        <authorList>
            <consortium name="The Broad Institute Genomics Platform"/>
            <consortium name="The Broad Institute Genome Sequencing Center for Infectious Disease"/>
            <person name="Wu L."/>
            <person name="Ma J."/>
        </authorList>
    </citation>
    <scope>NUCLEOTIDE SEQUENCE [LARGE SCALE GENOMIC DNA]</scope>
    <source>
        <strain evidence="3">JCM 17555</strain>
    </source>
</reference>
<feature type="transmembrane region" description="Helical" evidence="1">
    <location>
        <begin position="192"/>
        <end position="218"/>
    </location>
</feature>
<feature type="transmembrane region" description="Helical" evidence="1">
    <location>
        <begin position="27"/>
        <end position="48"/>
    </location>
</feature>
<keyword evidence="3" id="KW-1185">Reference proteome</keyword>
<proteinExistence type="predicted"/>